<evidence type="ECO:0000256" key="3">
    <source>
        <dbReference type="ARBA" id="ARBA00022603"/>
    </source>
</evidence>
<feature type="domain" description="Tetrapyrrole methylase" evidence="6">
    <location>
        <begin position="2"/>
        <end position="202"/>
    </location>
</feature>
<evidence type="ECO:0000256" key="2">
    <source>
        <dbReference type="ARBA" id="ARBA00022573"/>
    </source>
</evidence>
<name>A0A3D8P5A1_9THEO</name>
<sequence length="236" mass="25380">MGIGPGSLSDLTFRAATCLEEAEVIIGYRPYLESIVAYLKGKEVFAGRMREELERAREAVLQAQKGKRVAVVSGGDPGVYGMAVPVLQAALEKGLAVEVIPGVTAATAAAACLGAPLGHDFAVMSLSDLLTPWPLILKRLRGALAADFVLVLYNPSSSRRQGRWKEAVEVIKEGRDPNTPVGIVWEATRPGERKVLTTVGEMEKFPVDMRSLVIVGNSQTYVAGGLMITPRGYERK</sequence>
<dbReference type="Gene3D" id="3.30.950.10">
    <property type="entry name" value="Methyltransferase, Cobalt-precorrin-4 Transmethylase, Domain 2"/>
    <property type="match status" value="1"/>
</dbReference>
<dbReference type="SUPFAM" id="SSF53790">
    <property type="entry name" value="Tetrapyrrole methylase"/>
    <property type="match status" value="1"/>
</dbReference>
<dbReference type="InterPro" id="IPR014777">
    <property type="entry name" value="4pyrrole_Mease_sub1"/>
</dbReference>
<protein>
    <submittedName>
        <fullName evidence="7">Precorrin-3B C(17)-methyltransferase</fullName>
        <ecNumber evidence="7">2.1.1.131</ecNumber>
    </submittedName>
</protein>
<gene>
    <name evidence="7" type="primary">cobJ</name>
    <name evidence="7" type="ORF">DXX99_04835</name>
</gene>
<dbReference type="InterPro" id="IPR000878">
    <property type="entry name" value="4pyrrol_Mease"/>
</dbReference>
<dbReference type="RefSeq" id="WP_115792386.1">
    <property type="nucleotide sequence ID" value="NZ_QSLN01000004.1"/>
</dbReference>
<dbReference type="Pfam" id="PF00590">
    <property type="entry name" value="TP_methylase"/>
    <property type="match status" value="1"/>
</dbReference>
<keyword evidence="8" id="KW-1185">Reference proteome</keyword>
<reference evidence="7 8" key="1">
    <citation type="submission" date="2018-08" db="EMBL/GenBank/DDBJ databases">
        <title>Form III RuBisCO-mediated autotrophy in Thermodesulfobium bacteria.</title>
        <authorList>
            <person name="Toshchakov S.V."/>
            <person name="Kublanov I.V."/>
            <person name="Frolov E."/>
            <person name="Bonch-Osmolovskaya E.A."/>
            <person name="Tourova T.P."/>
            <person name="Chernych N.A."/>
            <person name="Lebedinsky A.V."/>
        </authorList>
    </citation>
    <scope>NUCLEOTIDE SEQUENCE [LARGE SCALE GENOMIC DNA]</scope>
    <source>
        <strain evidence="7 8">SR</strain>
    </source>
</reference>
<dbReference type="GO" id="GO:0032259">
    <property type="term" value="P:methylation"/>
    <property type="evidence" value="ECO:0007669"/>
    <property type="project" value="UniProtKB-KW"/>
</dbReference>
<accession>A0A3D8P5A1</accession>
<keyword evidence="3 7" id="KW-0489">Methyltransferase</keyword>
<dbReference type="InterPro" id="IPR014776">
    <property type="entry name" value="4pyrrole_Mease_sub2"/>
</dbReference>
<dbReference type="PANTHER" id="PTHR47036">
    <property type="entry name" value="COBALT-FACTOR III C(17)-METHYLTRANSFERASE-RELATED"/>
    <property type="match status" value="1"/>
</dbReference>
<dbReference type="CDD" id="cd11646">
    <property type="entry name" value="Precorrin_3B_C17_MT"/>
    <property type="match status" value="1"/>
</dbReference>
<dbReference type="EC" id="2.1.1.131" evidence="7"/>
<proteinExistence type="predicted"/>
<dbReference type="AlphaFoldDB" id="A0A3D8P5A1"/>
<dbReference type="GO" id="GO:0030789">
    <property type="term" value="F:precorrin-3B C17-methyltransferase activity"/>
    <property type="evidence" value="ECO:0007669"/>
    <property type="project" value="UniProtKB-EC"/>
</dbReference>
<dbReference type="Gene3D" id="3.40.1010.10">
    <property type="entry name" value="Cobalt-precorrin-4 Transmethylase, Domain 1"/>
    <property type="match status" value="1"/>
</dbReference>
<comment type="pathway">
    <text evidence="1">Cofactor biosynthesis; adenosylcobalamin biosynthesis.</text>
</comment>
<evidence type="ECO:0000313" key="8">
    <source>
        <dbReference type="Proteomes" id="UP000256329"/>
    </source>
</evidence>
<dbReference type="UniPathway" id="UPA00148"/>
<dbReference type="Proteomes" id="UP000256329">
    <property type="component" value="Unassembled WGS sequence"/>
</dbReference>
<dbReference type="GO" id="GO:0009236">
    <property type="term" value="P:cobalamin biosynthetic process"/>
    <property type="evidence" value="ECO:0007669"/>
    <property type="project" value="UniProtKB-UniPathway"/>
</dbReference>
<dbReference type="OrthoDB" id="9772960at2"/>
<evidence type="ECO:0000256" key="5">
    <source>
        <dbReference type="ARBA" id="ARBA00022691"/>
    </source>
</evidence>
<organism evidence="7 8">
    <name type="scientific">Ammonifex thiophilus</name>
    <dbReference type="NCBI Taxonomy" id="444093"/>
    <lineage>
        <taxon>Bacteria</taxon>
        <taxon>Bacillati</taxon>
        <taxon>Bacillota</taxon>
        <taxon>Clostridia</taxon>
        <taxon>Thermoanaerobacterales</taxon>
        <taxon>Thermoanaerobacteraceae</taxon>
        <taxon>Ammonifex</taxon>
    </lineage>
</organism>
<comment type="caution">
    <text evidence="7">The sequence shown here is derived from an EMBL/GenBank/DDBJ whole genome shotgun (WGS) entry which is preliminary data.</text>
</comment>
<dbReference type="InterPro" id="IPR006363">
    <property type="entry name" value="Cbl_synth_CobJ/CibH_dom"/>
</dbReference>
<evidence type="ECO:0000256" key="4">
    <source>
        <dbReference type="ARBA" id="ARBA00022679"/>
    </source>
</evidence>
<evidence type="ECO:0000259" key="6">
    <source>
        <dbReference type="Pfam" id="PF00590"/>
    </source>
</evidence>
<dbReference type="InterPro" id="IPR035996">
    <property type="entry name" value="4pyrrol_Methylase_sf"/>
</dbReference>
<keyword evidence="4 7" id="KW-0808">Transferase</keyword>
<dbReference type="NCBIfam" id="TIGR01466">
    <property type="entry name" value="cobJ_cbiH"/>
    <property type="match status" value="1"/>
</dbReference>
<keyword evidence="5" id="KW-0949">S-adenosyl-L-methionine</keyword>
<keyword evidence="2" id="KW-0169">Cobalamin biosynthesis</keyword>
<dbReference type="InterPro" id="IPR051810">
    <property type="entry name" value="Precorrin_MeTrfase"/>
</dbReference>
<evidence type="ECO:0000313" key="7">
    <source>
        <dbReference type="EMBL" id="RDV83627.1"/>
    </source>
</evidence>
<dbReference type="PANTHER" id="PTHR47036:SF1">
    <property type="entry name" value="COBALT-FACTOR III C(17)-METHYLTRANSFERASE-RELATED"/>
    <property type="match status" value="1"/>
</dbReference>
<dbReference type="EMBL" id="QSLN01000004">
    <property type="protein sequence ID" value="RDV83627.1"/>
    <property type="molecule type" value="Genomic_DNA"/>
</dbReference>
<evidence type="ECO:0000256" key="1">
    <source>
        <dbReference type="ARBA" id="ARBA00004953"/>
    </source>
</evidence>